<gene>
    <name evidence="6" type="ORF">M8523_25000</name>
</gene>
<dbReference type="InterPro" id="IPR002509">
    <property type="entry name" value="NODB_dom"/>
</dbReference>
<comment type="function">
    <text evidence="1">Is involved in generating a small heat-stable compound (Nod), an acylated oligomer of N-acetylglucosamine, that stimulates mitosis in various plant protoplasts.</text>
</comment>
<reference evidence="6" key="1">
    <citation type="submission" date="2022-05" db="EMBL/GenBank/DDBJ databases">
        <authorList>
            <person name="Pankratov T."/>
        </authorList>
    </citation>
    <scope>NUCLEOTIDE SEQUENCE</scope>
    <source>
        <strain evidence="6">BP6-180914</strain>
    </source>
</reference>
<dbReference type="Pfam" id="PF01522">
    <property type="entry name" value="Polysacc_deac_1"/>
    <property type="match status" value="1"/>
</dbReference>
<dbReference type="AlphaFoldDB" id="A0AA41YZ51"/>
<protein>
    <recommendedName>
        <fullName evidence="3">Chitooligosaccharide deacetylase</fullName>
    </recommendedName>
    <alternativeName>
        <fullName evidence="4">Nodulation protein B</fullName>
    </alternativeName>
</protein>
<accession>A0AA41YZ51</accession>
<dbReference type="Gene3D" id="3.20.20.370">
    <property type="entry name" value="Glycoside hydrolase/deacetylase"/>
    <property type="match status" value="1"/>
</dbReference>
<evidence type="ECO:0000256" key="3">
    <source>
        <dbReference type="ARBA" id="ARBA00020071"/>
    </source>
</evidence>
<dbReference type="EMBL" id="JAMOIM010000023">
    <property type="protein sequence ID" value="MCW6511256.1"/>
    <property type="molecule type" value="Genomic_DNA"/>
</dbReference>
<evidence type="ECO:0000313" key="7">
    <source>
        <dbReference type="Proteomes" id="UP001165667"/>
    </source>
</evidence>
<sequence>MIPRSLDRDFVGYGPTPPDPRWPSGARLALNFVLNYEEGSEYSMMDKDGVSDAALTEIPAAAVPRGERDLAAESMFEYGSRVGFWRLHRLFQERGLPMTVYACALALERNLPAGAAIKAAGYDICCHGWRWVEHFKLSEDTEREHIRLAVESLQRTVGQRPDGWYCRYGPSVNTRRLVMQEGGFLYDSDSYADELPYYVMAEGRPQLVVPYTLTNNDLKWGTGNLGSGEDFFVILREAFDLLYEEGRTAPKMMNVGMHMRLLGHPGRASGLARFLDYVKSKPDVWVAKRIDIARHWLKEHPPEVSA</sequence>
<dbReference type="InterPro" id="IPR017625">
    <property type="entry name" value="PuuE"/>
</dbReference>
<evidence type="ECO:0000256" key="4">
    <source>
        <dbReference type="ARBA" id="ARBA00032976"/>
    </source>
</evidence>
<evidence type="ECO:0000256" key="2">
    <source>
        <dbReference type="ARBA" id="ARBA00010973"/>
    </source>
</evidence>
<dbReference type="GO" id="GO:0005975">
    <property type="term" value="P:carbohydrate metabolic process"/>
    <property type="evidence" value="ECO:0007669"/>
    <property type="project" value="InterPro"/>
</dbReference>
<dbReference type="InterPro" id="IPR011330">
    <property type="entry name" value="Glyco_hydro/deAcase_b/a-brl"/>
</dbReference>
<proteinExistence type="inferred from homology"/>
<dbReference type="PROSITE" id="PS51677">
    <property type="entry name" value="NODB"/>
    <property type="match status" value="1"/>
</dbReference>
<name>A0AA41YZ51_9HYPH</name>
<dbReference type="PANTHER" id="PTHR43123">
    <property type="entry name" value="POLYSACCHARIDE DEACETYLASE-RELATED"/>
    <property type="match status" value="1"/>
</dbReference>
<dbReference type="GO" id="GO:0016810">
    <property type="term" value="F:hydrolase activity, acting on carbon-nitrogen (but not peptide) bonds"/>
    <property type="evidence" value="ECO:0007669"/>
    <property type="project" value="InterPro"/>
</dbReference>
<comment type="caution">
    <text evidence="6">The sequence shown here is derived from an EMBL/GenBank/DDBJ whole genome shotgun (WGS) entry which is preliminary data.</text>
</comment>
<evidence type="ECO:0000259" key="5">
    <source>
        <dbReference type="PROSITE" id="PS51677"/>
    </source>
</evidence>
<comment type="similarity">
    <text evidence="2">Belongs to the polysaccharide deacetylase family.</text>
</comment>
<dbReference type="PANTHER" id="PTHR43123:SF1">
    <property type="entry name" value="POLYSACCHARIDE DEACETYLASE-RELATED"/>
    <property type="match status" value="1"/>
</dbReference>
<evidence type="ECO:0000313" key="6">
    <source>
        <dbReference type="EMBL" id="MCW6511256.1"/>
    </source>
</evidence>
<evidence type="ECO:0000256" key="1">
    <source>
        <dbReference type="ARBA" id="ARBA00003236"/>
    </source>
</evidence>
<organism evidence="6 7">
    <name type="scientific">Lichenifustis flavocetrariae</name>
    <dbReference type="NCBI Taxonomy" id="2949735"/>
    <lineage>
        <taxon>Bacteria</taxon>
        <taxon>Pseudomonadati</taxon>
        <taxon>Pseudomonadota</taxon>
        <taxon>Alphaproteobacteria</taxon>
        <taxon>Hyphomicrobiales</taxon>
        <taxon>Lichenihabitantaceae</taxon>
        <taxon>Lichenifustis</taxon>
    </lineage>
</organism>
<dbReference type="CDD" id="cd10977">
    <property type="entry name" value="CE4_PuuE_SpCDA1"/>
    <property type="match status" value="1"/>
</dbReference>
<dbReference type="SUPFAM" id="SSF88713">
    <property type="entry name" value="Glycoside hydrolase/deacetylase"/>
    <property type="match status" value="1"/>
</dbReference>
<keyword evidence="7" id="KW-1185">Reference proteome</keyword>
<dbReference type="RefSeq" id="WP_282587635.1">
    <property type="nucleotide sequence ID" value="NZ_JAMOIM010000023.1"/>
</dbReference>
<feature type="domain" description="NodB homology" evidence="5">
    <location>
        <begin position="70"/>
        <end position="287"/>
    </location>
</feature>
<dbReference type="Proteomes" id="UP001165667">
    <property type="component" value="Unassembled WGS sequence"/>
</dbReference>